<feature type="chain" id="PRO_5047057991" evidence="2">
    <location>
        <begin position="27"/>
        <end position="185"/>
    </location>
</feature>
<protein>
    <submittedName>
        <fullName evidence="3">PEP-CTERM sorting domain-containing protein</fullName>
    </submittedName>
</protein>
<comment type="caution">
    <text evidence="3">The sequence shown here is derived from an EMBL/GenBank/DDBJ whole genome shotgun (WGS) entry which is preliminary data.</text>
</comment>
<dbReference type="Proteomes" id="UP001219862">
    <property type="component" value="Unassembled WGS sequence"/>
</dbReference>
<feature type="signal peptide" evidence="2">
    <location>
        <begin position="1"/>
        <end position="26"/>
    </location>
</feature>
<dbReference type="InterPro" id="IPR013424">
    <property type="entry name" value="Ice-binding_C"/>
</dbReference>
<keyword evidence="4" id="KW-1185">Reference proteome</keyword>
<reference evidence="3 4" key="1">
    <citation type="submission" date="2022-10" db="EMBL/GenBank/DDBJ databases">
        <title>paucibacter sp. hw8 Genome sequencing.</title>
        <authorList>
            <person name="Park S."/>
        </authorList>
    </citation>
    <scope>NUCLEOTIDE SEQUENCE [LARGE SCALE GENOMIC DNA]</scope>
    <source>
        <strain evidence="4">hw8</strain>
    </source>
</reference>
<accession>A0ABT5KU44</accession>
<dbReference type="EMBL" id="JAQQXS010000009">
    <property type="protein sequence ID" value="MDC8785873.1"/>
    <property type="molecule type" value="Genomic_DNA"/>
</dbReference>
<name>A0ABT5KU44_9BURK</name>
<evidence type="ECO:0000313" key="4">
    <source>
        <dbReference type="Proteomes" id="UP001219862"/>
    </source>
</evidence>
<keyword evidence="1" id="KW-1133">Transmembrane helix</keyword>
<dbReference type="RefSeq" id="WP_273596982.1">
    <property type="nucleotide sequence ID" value="NZ_JAQQXS010000009.1"/>
</dbReference>
<keyword evidence="2" id="KW-0732">Signal</keyword>
<dbReference type="NCBIfam" id="TIGR02595">
    <property type="entry name" value="PEP_CTERM"/>
    <property type="match status" value="1"/>
</dbReference>
<proteinExistence type="predicted"/>
<evidence type="ECO:0000256" key="1">
    <source>
        <dbReference type="SAM" id="Phobius"/>
    </source>
</evidence>
<sequence>MSKKLSIVLRKAVAVAGLMAVGLAQASPVLSAASPFTFGKGGIQVTEVVTDDFAFHLDQSATVQGTVSTLGFKTYLPAIDISDAYLWNASSEQRVSFLETLGADWTNAANAFEQWTLTPVLLSAGDWQMVVVEQGLGSKRESAYQGTLTAVSYNAPLHVPEPAGMLLSLTAVGAMGIALRRRRAA</sequence>
<gene>
    <name evidence="3" type="ORF">PRZ01_11795</name>
</gene>
<evidence type="ECO:0000256" key="2">
    <source>
        <dbReference type="SAM" id="SignalP"/>
    </source>
</evidence>
<keyword evidence="1" id="KW-0472">Membrane</keyword>
<organism evidence="3 4">
    <name type="scientific">Roseateles koreensis</name>
    <dbReference type="NCBI Taxonomy" id="2987526"/>
    <lineage>
        <taxon>Bacteria</taxon>
        <taxon>Pseudomonadati</taxon>
        <taxon>Pseudomonadota</taxon>
        <taxon>Betaproteobacteria</taxon>
        <taxon>Burkholderiales</taxon>
        <taxon>Sphaerotilaceae</taxon>
        <taxon>Roseateles</taxon>
    </lineage>
</organism>
<keyword evidence="1" id="KW-0812">Transmembrane</keyword>
<feature type="transmembrane region" description="Helical" evidence="1">
    <location>
        <begin position="162"/>
        <end position="179"/>
    </location>
</feature>
<evidence type="ECO:0000313" key="3">
    <source>
        <dbReference type="EMBL" id="MDC8785873.1"/>
    </source>
</evidence>